<dbReference type="InterPro" id="IPR024079">
    <property type="entry name" value="MetalloPept_cat_dom_sf"/>
</dbReference>
<gene>
    <name evidence="5" type="ORF">RY831_27495</name>
</gene>
<dbReference type="InterPro" id="IPR011049">
    <property type="entry name" value="Serralysin-like_metalloprot_C"/>
</dbReference>
<dbReference type="Gene3D" id="2.150.10.10">
    <property type="entry name" value="Serralysin-like metalloprotease, C-terminal"/>
    <property type="match status" value="1"/>
</dbReference>
<dbReference type="Gene3D" id="3.40.390.10">
    <property type="entry name" value="Collagenase (Catalytic Domain)"/>
    <property type="match status" value="1"/>
</dbReference>
<dbReference type="RefSeq" id="WP_326509534.1">
    <property type="nucleotide sequence ID" value="NZ_JAWIIV010000039.1"/>
</dbReference>
<dbReference type="SUPFAM" id="SSF51120">
    <property type="entry name" value="beta-Roll"/>
    <property type="match status" value="1"/>
</dbReference>
<evidence type="ECO:0000259" key="4">
    <source>
        <dbReference type="SMART" id="SM00235"/>
    </source>
</evidence>
<keyword evidence="6" id="KW-1185">Reference proteome</keyword>
<dbReference type="InterPro" id="IPR034033">
    <property type="entry name" value="Serralysin-like"/>
</dbReference>
<comment type="caution">
    <text evidence="5">The sequence shown here is derived from an EMBL/GenBank/DDBJ whole genome shotgun (WGS) entry which is preliminary data.</text>
</comment>
<dbReference type="SMART" id="SM00235">
    <property type="entry name" value="ZnMc"/>
    <property type="match status" value="1"/>
</dbReference>
<accession>A0ABU6JH86</accession>
<proteinExistence type="predicted"/>
<feature type="domain" description="Peptidase metallopeptidase" evidence="4">
    <location>
        <begin position="27"/>
        <end position="215"/>
    </location>
</feature>
<name>A0ABU6JH86_9BURK</name>
<dbReference type="CDD" id="cd04277">
    <property type="entry name" value="ZnMc_serralysin_like"/>
    <property type="match status" value="1"/>
</dbReference>
<dbReference type="Gene3D" id="1.10.3130.20">
    <property type="entry name" value="Phycobilisome linker domain"/>
    <property type="match status" value="1"/>
</dbReference>
<dbReference type="InterPro" id="IPR006026">
    <property type="entry name" value="Peptidase_Metallo"/>
</dbReference>
<dbReference type="InterPro" id="IPR038255">
    <property type="entry name" value="PBS_linker_sf"/>
</dbReference>
<keyword evidence="2" id="KW-0964">Secreted</keyword>
<protein>
    <submittedName>
        <fullName evidence="5">DUF4214 domain-containing protein</fullName>
    </submittedName>
</protein>
<evidence type="ECO:0000313" key="5">
    <source>
        <dbReference type="EMBL" id="MEC4722908.1"/>
    </source>
</evidence>
<evidence type="ECO:0000313" key="6">
    <source>
        <dbReference type="Proteomes" id="UP001352263"/>
    </source>
</evidence>
<evidence type="ECO:0000256" key="2">
    <source>
        <dbReference type="ARBA" id="ARBA00022525"/>
    </source>
</evidence>
<evidence type="ECO:0000256" key="3">
    <source>
        <dbReference type="ARBA" id="ARBA00022737"/>
    </source>
</evidence>
<dbReference type="InterPro" id="IPR013858">
    <property type="entry name" value="Peptidase_M10B_C"/>
</dbReference>
<reference evidence="5 6" key="1">
    <citation type="submission" date="2023-10" db="EMBL/GenBank/DDBJ databases">
        <title>Noviherbaspirillum sp. CPCC 100848 genome assembly.</title>
        <authorList>
            <person name="Li X.Y."/>
            <person name="Fang X.M."/>
        </authorList>
    </citation>
    <scope>NUCLEOTIDE SEQUENCE [LARGE SCALE GENOMIC DNA]</scope>
    <source>
        <strain evidence="5 6">CPCC 100848</strain>
    </source>
</reference>
<dbReference type="EMBL" id="JAWIIV010000039">
    <property type="protein sequence ID" value="MEC4722908.1"/>
    <property type="molecule type" value="Genomic_DNA"/>
</dbReference>
<comment type="subcellular location">
    <subcellularLocation>
        <location evidence="1">Secreted</location>
    </subcellularLocation>
</comment>
<keyword evidence="3" id="KW-0677">Repeat</keyword>
<dbReference type="Proteomes" id="UP001352263">
    <property type="component" value="Unassembled WGS sequence"/>
</dbReference>
<dbReference type="Pfam" id="PF13946">
    <property type="entry name" value="DUF4214"/>
    <property type="match status" value="1"/>
</dbReference>
<dbReference type="InterPro" id="IPR025282">
    <property type="entry name" value="DUF4214"/>
</dbReference>
<dbReference type="SUPFAM" id="SSF55486">
    <property type="entry name" value="Metalloproteases ('zincins'), catalytic domain"/>
    <property type="match status" value="1"/>
</dbReference>
<sequence length="514" mass="55395">MVATTQNTIISNTISGDYRIDVLIEDTGYRWNKASPFGTPVEVTYSFMSAAPVYTAYSNKIGFMAFNAEQKAATRQIFSEIQAQFNISFKEVSDSAYSYGQIRLGNNSQGMTSAAYAYMPEPGGSLDGGDIYVNRDDYSNLARITPGSYAYATLVHEIGHALGLKHPGNYNAGEAASTEPGNYLAAAEDTEARTIMSYSGVLQGQNRTFYGTYDILALQYMYGARPYNAGDNTYAFSNADGQALKIINDTSGVDTIDVSAVSAGTKLNLQEGGLSSIGKLANGYTAAVDNISIAYGVTIENVIGSGYADQIIGNHANNHFLPGRGNDVVDGGFGYDTVAYSAMRSRFTISRDGGGVAVTDQSGAEGIDKLFGIERIKFMDSVVVFDGDGAAGQMYRLYQAAFNRAPDREGLGAWINYLEHGATLQNAATGFLNSLEFKIRYGENWTIEDFVTRLYNNVLHRAPEQAGFDVWVHALTVGAITPTLALTGFSESEENRANLVGVIENGIEFVPFLG</sequence>
<dbReference type="Pfam" id="PF08548">
    <property type="entry name" value="Peptidase_M10_C"/>
    <property type="match status" value="1"/>
</dbReference>
<organism evidence="5 6">
    <name type="scientific">Noviherbaspirillum album</name>
    <dbReference type="NCBI Taxonomy" id="3080276"/>
    <lineage>
        <taxon>Bacteria</taxon>
        <taxon>Pseudomonadati</taxon>
        <taxon>Pseudomonadota</taxon>
        <taxon>Betaproteobacteria</taxon>
        <taxon>Burkholderiales</taxon>
        <taxon>Oxalobacteraceae</taxon>
        <taxon>Noviherbaspirillum</taxon>
    </lineage>
</organism>
<evidence type="ECO:0000256" key="1">
    <source>
        <dbReference type="ARBA" id="ARBA00004613"/>
    </source>
</evidence>
<dbReference type="Pfam" id="PF13688">
    <property type="entry name" value="Reprolysin_5"/>
    <property type="match status" value="1"/>
</dbReference>